<reference evidence="1" key="1">
    <citation type="submission" date="2021-08" db="EMBL/GenBank/DDBJ databases">
        <title>WGS assembly of Ceratopteris richardii.</title>
        <authorList>
            <person name="Marchant D.B."/>
            <person name="Chen G."/>
            <person name="Jenkins J."/>
            <person name="Shu S."/>
            <person name="Leebens-Mack J."/>
            <person name="Grimwood J."/>
            <person name="Schmutz J."/>
            <person name="Soltis P."/>
            <person name="Soltis D."/>
            <person name="Chen Z.-H."/>
        </authorList>
    </citation>
    <scope>NUCLEOTIDE SEQUENCE</scope>
    <source>
        <strain evidence="1">Whitten #5841</strain>
        <tissue evidence="1">Leaf</tissue>
    </source>
</reference>
<evidence type="ECO:0000313" key="2">
    <source>
        <dbReference type="Proteomes" id="UP000825935"/>
    </source>
</evidence>
<gene>
    <name evidence="1" type="ORF">KP509_14G010300</name>
</gene>
<sequence length="69" mass="7930">MSSLSTISQVCAKRTKKSKFKGEDEGYATADLHYDEERENNEGMEYEKVLIQTCCRIMKLPLAYSETTE</sequence>
<dbReference type="AlphaFoldDB" id="A0A8T2T9G8"/>
<evidence type="ECO:0000313" key="1">
    <source>
        <dbReference type="EMBL" id="KAH7414772.1"/>
    </source>
</evidence>
<accession>A0A8T2T9G8</accession>
<dbReference type="EMBL" id="CM035419">
    <property type="protein sequence ID" value="KAH7414772.1"/>
    <property type="molecule type" value="Genomic_DNA"/>
</dbReference>
<name>A0A8T2T9G8_CERRI</name>
<keyword evidence="2" id="KW-1185">Reference proteome</keyword>
<organism evidence="1 2">
    <name type="scientific">Ceratopteris richardii</name>
    <name type="common">Triangle waterfern</name>
    <dbReference type="NCBI Taxonomy" id="49495"/>
    <lineage>
        <taxon>Eukaryota</taxon>
        <taxon>Viridiplantae</taxon>
        <taxon>Streptophyta</taxon>
        <taxon>Embryophyta</taxon>
        <taxon>Tracheophyta</taxon>
        <taxon>Polypodiopsida</taxon>
        <taxon>Polypodiidae</taxon>
        <taxon>Polypodiales</taxon>
        <taxon>Pteridineae</taxon>
        <taxon>Pteridaceae</taxon>
        <taxon>Parkerioideae</taxon>
        <taxon>Ceratopteris</taxon>
    </lineage>
</organism>
<protein>
    <submittedName>
        <fullName evidence="1">Uncharacterized protein</fullName>
    </submittedName>
</protein>
<dbReference type="Proteomes" id="UP000825935">
    <property type="component" value="Chromosome 14"/>
</dbReference>
<comment type="caution">
    <text evidence="1">The sequence shown here is derived from an EMBL/GenBank/DDBJ whole genome shotgun (WGS) entry which is preliminary data.</text>
</comment>
<proteinExistence type="predicted"/>